<dbReference type="PROSITE" id="PS00688">
    <property type="entry name" value="SIGMA54_INTERACT_3"/>
    <property type="match status" value="1"/>
</dbReference>
<feature type="domain" description="Response regulatory" evidence="10">
    <location>
        <begin position="12"/>
        <end position="127"/>
    </location>
</feature>
<name>A0ABT3HCN1_9HYPH</name>
<dbReference type="InterPro" id="IPR002197">
    <property type="entry name" value="HTH_Fis"/>
</dbReference>
<dbReference type="InterPro" id="IPR027417">
    <property type="entry name" value="P-loop_NTPase"/>
</dbReference>
<dbReference type="Pfam" id="PF00072">
    <property type="entry name" value="Response_reg"/>
    <property type="match status" value="1"/>
</dbReference>
<dbReference type="InterPro" id="IPR009057">
    <property type="entry name" value="Homeodomain-like_sf"/>
</dbReference>
<dbReference type="PROSITE" id="PS00676">
    <property type="entry name" value="SIGMA54_INTERACT_2"/>
    <property type="match status" value="1"/>
</dbReference>
<keyword evidence="8" id="KW-0597">Phosphoprotein</keyword>
<dbReference type="InterPro" id="IPR058031">
    <property type="entry name" value="AAA_lid_NorR"/>
</dbReference>
<accession>A0ABT3HCN1</accession>
<dbReference type="SUPFAM" id="SSF46689">
    <property type="entry name" value="Homeodomain-like"/>
    <property type="match status" value="1"/>
</dbReference>
<evidence type="ECO:0000259" key="9">
    <source>
        <dbReference type="PROSITE" id="PS50045"/>
    </source>
</evidence>
<dbReference type="Gene3D" id="3.40.50.2300">
    <property type="match status" value="1"/>
</dbReference>
<dbReference type="SUPFAM" id="SSF52172">
    <property type="entry name" value="CheY-like"/>
    <property type="match status" value="1"/>
</dbReference>
<gene>
    <name evidence="11" type="ORF">M2319_002489</name>
</gene>
<dbReference type="CDD" id="cd00156">
    <property type="entry name" value="REC"/>
    <property type="match status" value="1"/>
</dbReference>
<dbReference type="InterPro" id="IPR025943">
    <property type="entry name" value="Sigma_54_int_dom_ATP-bd_2"/>
</dbReference>
<reference evidence="12" key="1">
    <citation type="submission" date="2023-07" db="EMBL/GenBank/DDBJ databases">
        <title>Genome sequencing of Purple Non-Sulfur Bacteria from various extreme environments.</title>
        <authorList>
            <person name="Mayer M."/>
        </authorList>
    </citation>
    <scope>NUCLEOTIDE SEQUENCE [LARGE SCALE GENOMIC DNA]</scope>
    <source>
        <strain evidence="12">DSM 17935</strain>
    </source>
</reference>
<dbReference type="InterPro" id="IPR011006">
    <property type="entry name" value="CheY-like_superfamily"/>
</dbReference>
<dbReference type="Pfam" id="PF00158">
    <property type="entry name" value="Sigma54_activat"/>
    <property type="match status" value="1"/>
</dbReference>
<evidence type="ECO:0000313" key="11">
    <source>
        <dbReference type="EMBL" id="MCW2308150.1"/>
    </source>
</evidence>
<dbReference type="PANTHER" id="PTHR32071">
    <property type="entry name" value="TRANSCRIPTIONAL REGULATORY PROTEIN"/>
    <property type="match status" value="1"/>
</dbReference>
<dbReference type="EMBL" id="JAOQNS010000006">
    <property type="protein sequence ID" value="MCW2308150.1"/>
    <property type="molecule type" value="Genomic_DNA"/>
</dbReference>
<evidence type="ECO:0000313" key="12">
    <source>
        <dbReference type="Proteomes" id="UP001209755"/>
    </source>
</evidence>
<dbReference type="Gene3D" id="1.10.8.60">
    <property type="match status" value="1"/>
</dbReference>
<keyword evidence="12" id="KW-1185">Reference proteome</keyword>
<organism evidence="11 12">
    <name type="scientific">Rhodobium gokarnense</name>
    <dbReference type="NCBI Taxonomy" id="364296"/>
    <lineage>
        <taxon>Bacteria</taxon>
        <taxon>Pseudomonadati</taxon>
        <taxon>Pseudomonadota</taxon>
        <taxon>Alphaproteobacteria</taxon>
        <taxon>Hyphomicrobiales</taxon>
        <taxon>Rhodobiaceae</taxon>
        <taxon>Rhodobium</taxon>
    </lineage>
</organism>
<dbReference type="RefSeq" id="WP_264601774.1">
    <property type="nucleotide sequence ID" value="NZ_JAOQNS010000006.1"/>
</dbReference>
<evidence type="ECO:0000256" key="3">
    <source>
        <dbReference type="ARBA" id="ARBA00023012"/>
    </source>
</evidence>
<evidence type="ECO:0000256" key="2">
    <source>
        <dbReference type="ARBA" id="ARBA00022840"/>
    </source>
</evidence>
<dbReference type="SMART" id="SM00448">
    <property type="entry name" value="REC"/>
    <property type="match status" value="1"/>
</dbReference>
<dbReference type="PROSITE" id="PS50110">
    <property type="entry name" value="RESPONSE_REGULATORY"/>
    <property type="match status" value="1"/>
</dbReference>
<dbReference type="InterPro" id="IPR001789">
    <property type="entry name" value="Sig_transdc_resp-reg_receiver"/>
</dbReference>
<dbReference type="SMART" id="SM00382">
    <property type="entry name" value="AAA"/>
    <property type="match status" value="1"/>
</dbReference>
<comment type="caution">
    <text evidence="11">The sequence shown here is derived from an EMBL/GenBank/DDBJ whole genome shotgun (WGS) entry which is preliminary data.</text>
</comment>
<keyword evidence="5" id="KW-0238">DNA-binding</keyword>
<evidence type="ECO:0000256" key="4">
    <source>
        <dbReference type="ARBA" id="ARBA00023015"/>
    </source>
</evidence>
<feature type="domain" description="Sigma-54 factor interaction" evidence="9">
    <location>
        <begin position="153"/>
        <end position="382"/>
    </location>
</feature>
<keyword evidence="1" id="KW-0547">Nucleotide-binding</keyword>
<evidence type="ECO:0000256" key="5">
    <source>
        <dbReference type="ARBA" id="ARBA00023125"/>
    </source>
</evidence>
<sequence>MGGIRDSVANCRILVVESDPAERRVLSAELDGAFAAASAPVFATEPRDALARLRSDSFDLVLLDIATVGESERIADFARQAPEAVLLATSRTGTVTGAVEALRAGADDFIVKPFTARRIKERFAECAARRRRPVPTAAPRKAENASDRDFENFVGTSPAMLGVYEQIRRIANSRAPVFITGESGTGKELCAEAVHSRSPRADGPFIAINCSAIPADLMESEIFGHQRGAFTGAISDRPGAAELADGGTLFLDEIGEMDLGLQAKLLRFIQTGTVRRVGGTAIEAVDVRFVCATNRDPMAEVAEGRFREDLFYRLHVLPIALPPLRHRPEDVLPLAGIFLRRFASEESKAFFAFDPAVEARLAAYSWPGNVRQLENVVRQIVVLFDGDVVTADMLPPGVCASGEGAGRMPIDALRPRFHGHHAIVPFREQEQQIIEQALDAFDGNISRAAAALEIAPSTIYRKRQSWLGRHPGAGN</sequence>
<dbReference type="InterPro" id="IPR002078">
    <property type="entry name" value="Sigma_54_int"/>
</dbReference>
<keyword evidence="7" id="KW-0804">Transcription</keyword>
<dbReference type="Gene3D" id="3.40.50.300">
    <property type="entry name" value="P-loop containing nucleotide triphosphate hydrolases"/>
    <property type="match status" value="1"/>
</dbReference>
<evidence type="ECO:0000259" key="10">
    <source>
        <dbReference type="PROSITE" id="PS50110"/>
    </source>
</evidence>
<dbReference type="CDD" id="cd00009">
    <property type="entry name" value="AAA"/>
    <property type="match status" value="1"/>
</dbReference>
<dbReference type="Gene3D" id="1.10.10.60">
    <property type="entry name" value="Homeodomain-like"/>
    <property type="match status" value="1"/>
</dbReference>
<feature type="modified residue" description="4-aspartylphosphate" evidence="8">
    <location>
        <position position="64"/>
    </location>
</feature>
<evidence type="ECO:0000256" key="7">
    <source>
        <dbReference type="ARBA" id="ARBA00023163"/>
    </source>
</evidence>
<keyword evidence="4" id="KW-0805">Transcription regulation</keyword>
<keyword evidence="6" id="KW-0010">Activator</keyword>
<dbReference type="InterPro" id="IPR025944">
    <property type="entry name" value="Sigma_54_int_dom_CS"/>
</dbReference>
<dbReference type="Proteomes" id="UP001209755">
    <property type="component" value="Unassembled WGS sequence"/>
</dbReference>
<dbReference type="Pfam" id="PF02954">
    <property type="entry name" value="HTH_8"/>
    <property type="match status" value="1"/>
</dbReference>
<dbReference type="Pfam" id="PF25601">
    <property type="entry name" value="AAA_lid_14"/>
    <property type="match status" value="1"/>
</dbReference>
<dbReference type="SUPFAM" id="SSF52540">
    <property type="entry name" value="P-loop containing nucleoside triphosphate hydrolases"/>
    <property type="match status" value="1"/>
</dbReference>
<evidence type="ECO:0000256" key="1">
    <source>
        <dbReference type="ARBA" id="ARBA00022741"/>
    </source>
</evidence>
<evidence type="ECO:0000256" key="6">
    <source>
        <dbReference type="ARBA" id="ARBA00023159"/>
    </source>
</evidence>
<proteinExistence type="predicted"/>
<keyword evidence="2" id="KW-0067">ATP-binding</keyword>
<dbReference type="InterPro" id="IPR003593">
    <property type="entry name" value="AAA+_ATPase"/>
</dbReference>
<dbReference type="PROSITE" id="PS50045">
    <property type="entry name" value="SIGMA54_INTERACT_4"/>
    <property type="match status" value="1"/>
</dbReference>
<dbReference type="PANTHER" id="PTHR32071:SF117">
    <property type="entry name" value="PTS-DEPENDENT DIHYDROXYACETONE KINASE OPERON REGULATORY PROTEIN-RELATED"/>
    <property type="match status" value="1"/>
</dbReference>
<keyword evidence="3" id="KW-0902">Two-component regulatory system</keyword>
<protein>
    <submittedName>
        <fullName evidence="11">Two-component system repressor protein LuxO</fullName>
    </submittedName>
</protein>
<evidence type="ECO:0000256" key="8">
    <source>
        <dbReference type="PROSITE-ProRule" id="PRU00169"/>
    </source>
</evidence>